<feature type="region of interest" description="Disordered" evidence="1">
    <location>
        <begin position="225"/>
        <end position="244"/>
    </location>
</feature>
<evidence type="ECO:0000256" key="1">
    <source>
        <dbReference type="SAM" id="MobiDB-lite"/>
    </source>
</evidence>
<sequence>MERRLGVLFSHGFSARNTSQIRRIRPRTPQSRRPVFASVRVRNEDADVDRTTPGTPDSRRRPFDEKIDTFSPPSFPRREGREGRKEREGRERHRLPFCSRSDPKGSRNARTSISDRWKSSSSLFVPCRLSRRGRAPFDAFDPYATDRREEHPNRSGPIRTSTSFVRRVCPKAVALGSSASRPKYSQRVRSLPVLVRYSRAENDARSPRDERFRASFVEIRRAISTTGRSVRSRRRSARDRDGHV</sequence>
<proteinExistence type="predicted"/>
<dbReference type="Proteomes" id="UP000677054">
    <property type="component" value="Unassembled WGS sequence"/>
</dbReference>
<evidence type="ECO:0000313" key="3">
    <source>
        <dbReference type="Proteomes" id="UP000677054"/>
    </source>
</evidence>
<feature type="compositionally biased region" description="Basic and acidic residues" evidence="1">
    <location>
        <begin position="57"/>
        <end position="68"/>
    </location>
</feature>
<feature type="region of interest" description="Disordered" evidence="1">
    <location>
        <begin position="25"/>
        <end position="115"/>
    </location>
</feature>
<accession>A0A7R9FU82</accession>
<feature type="compositionally biased region" description="Basic and acidic residues" evidence="1">
    <location>
        <begin position="41"/>
        <end position="50"/>
    </location>
</feature>
<reference evidence="2" key="1">
    <citation type="submission" date="2020-11" db="EMBL/GenBank/DDBJ databases">
        <authorList>
            <person name="Tran Van P."/>
        </authorList>
    </citation>
    <scope>NUCLEOTIDE SEQUENCE</scope>
</reference>
<gene>
    <name evidence="2" type="ORF">DSTB1V02_LOCUS15159</name>
</gene>
<feature type="compositionally biased region" description="Basic and acidic residues" evidence="1">
    <location>
        <begin position="76"/>
        <end position="91"/>
    </location>
</feature>
<dbReference type="EMBL" id="LR925671">
    <property type="protein sequence ID" value="CAD7255414.1"/>
    <property type="molecule type" value="Genomic_DNA"/>
</dbReference>
<protein>
    <submittedName>
        <fullName evidence="2">Uncharacterized protein</fullName>
    </submittedName>
</protein>
<organism evidence="2">
    <name type="scientific">Darwinula stevensoni</name>
    <dbReference type="NCBI Taxonomy" id="69355"/>
    <lineage>
        <taxon>Eukaryota</taxon>
        <taxon>Metazoa</taxon>
        <taxon>Ecdysozoa</taxon>
        <taxon>Arthropoda</taxon>
        <taxon>Crustacea</taxon>
        <taxon>Oligostraca</taxon>
        <taxon>Ostracoda</taxon>
        <taxon>Podocopa</taxon>
        <taxon>Podocopida</taxon>
        <taxon>Darwinulocopina</taxon>
        <taxon>Darwinuloidea</taxon>
        <taxon>Darwinulidae</taxon>
        <taxon>Darwinula</taxon>
    </lineage>
</organism>
<dbReference type="EMBL" id="CAJPEV010026153">
    <property type="protein sequence ID" value="CAG0908691.1"/>
    <property type="molecule type" value="Genomic_DNA"/>
</dbReference>
<keyword evidence="3" id="KW-1185">Reference proteome</keyword>
<name>A0A7R9FU82_9CRUS</name>
<evidence type="ECO:0000313" key="2">
    <source>
        <dbReference type="EMBL" id="CAD7255414.1"/>
    </source>
</evidence>
<dbReference type="AlphaFoldDB" id="A0A7R9FU82"/>
<feature type="non-terminal residue" evidence="2">
    <location>
        <position position="244"/>
    </location>
</feature>